<evidence type="ECO:0008006" key="4">
    <source>
        <dbReference type="Google" id="ProtNLM"/>
    </source>
</evidence>
<feature type="transmembrane region" description="Helical" evidence="1">
    <location>
        <begin position="183"/>
        <end position="206"/>
    </location>
</feature>
<comment type="caution">
    <text evidence="2">The sequence shown here is derived from an EMBL/GenBank/DDBJ whole genome shotgun (WGS) entry which is preliminary data.</text>
</comment>
<feature type="transmembrane region" description="Helical" evidence="1">
    <location>
        <begin position="49"/>
        <end position="67"/>
    </location>
</feature>
<feature type="transmembrane region" description="Helical" evidence="1">
    <location>
        <begin position="147"/>
        <end position="171"/>
    </location>
</feature>
<accession>A0A7X5V471</accession>
<gene>
    <name evidence="2" type="ORF">FHR20_003969</name>
</gene>
<evidence type="ECO:0000313" key="2">
    <source>
        <dbReference type="EMBL" id="NIJ66991.1"/>
    </source>
</evidence>
<keyword evidence="1" id="KW-1133">Transmembrane helix</keyword>
<keyword evidence="1" id="KW-0812">Transmembrane</keyword>
<protein>
    <recommendedName>
        <fullName evidence="4">Glycerophosphoryl diester phosphodiesterase membrane domain-containing protein</fullName>
    </recommendedName>
</protein>
<keyword evidence="1" id="KW-0472">Membrane</keyword>
<dbReference type="EMBL" id="JAASQV010000005">
    <property type="protein sequence ID" value="NIJ66991.1"/>
    <property type="molecule type" value="Genomic_DNA"/>
</dbReference>
<evidence type="ECO:0000313" key="3">
    <source>
        <dbReference type="Proteomes" id="UP000564677"/>
    </source>
</evidence>
<dbReference type="Proteomes" id="UP000564677">
    <property type="component" value="Unassembled WGS sequence"/>
</dbReference>
<dbReference type="AlphaFoldDB" id="A0A7X5V471"/>
<proteinExistence type="predicted"/>
<sequence>MEDFDTSMILRRTGEMVRLAPGAALIFWLALALPTTALSVLPGGGSDARFAFVGGIIGIFGQFIVSGRVARRAGLMQADNVPGRAGSYALLSIVSGLAILLGIFLLVLPGLYLLARWSIGVPIVVAEGKGMGAALGGSWTRTRGKAVPICLAFLVVGTGLVASVVLDLFLIPEYGPAPPVPMLASNLLAYGSTVLSWFLAMAIYSFSAREASPQLEQIFA</sequence>
<reference evidence="2 3" key="1">
    <citation type="submission" date="2020-03" db="EMBL/GenBank/DDBJ databases">
        <title>Genomic Encyclopedia of Type Strains, Phase IV (KMG-IV): sequencing the most valuable type-strain genomes for metagenomic binning, comparative biology and taxonomic classification.</title>
        <authorList>
            <person name="Goeker M."/>
        </authorList>
    </citation>
    <scope>NUCLEOTIDE SEQUENCE [LARGE SCALE GENOMIC DNA]</scope>
    <source>
        <strain evidence="2 3">DSM 4733</strain>
    </source>
</reference>
<dbReference type="RefSeq" id="WP_167301302.1">
    <property type="nucleotide sequence ID" value="NZ_CP170557.1"/>
</dbReference>
<organism evidence="2 3">
    <name type="scientific">Sphingomonas leidyi</name>
    <dbReference type="NCBI Taxonomy" id="68569"/>
    <lineage>
        <taxon>Bacteria</taxon>
        <taxon>Pseudomonadati</taxon>
        <taxon>Pseudomonadota</taxon>
        <taxon>Alphaproteobacteria</taxon>
        <taxon>Sphingomonadales</taxon>
        <taxon>Sphingomonadaceae</taxon>
        <taxon>Sphingomonas</taxon>
    </lineage>
</organism>
<evidence type="ECO:0000256" key="1">
    <source>
        <dbReference type="SAM" id="Phobius"/>
    </source>
</evidence>
<keyword evidence="3" id="KW-1185">Reference proteome</keyword>
<feature type="transmembrane region" description="Helical" evidence="1">
    <location>
        <begin position="114"/>
        <end position="135"/>
    </location>
</feature>
<feature type="transmembrane region" description="Helical" evidence="1">
    <location>
        <begin position="88"/>
        <end position="108"/>
    </location>
</feature>
<name>A0A7X5V471_9SPHN</name>